<dbReference type="Pfam" id="PF08598">
    <property type="entry name" value="Sds3"/>
    <property type="match status" value="1"/>
</dbReference>
<sequence length="183" mass="21581">MYDEHLADLEEKRRKMIHDARLMMIYQISSVDQEFDMNNKLVQEECLAERRELQNAMFTVIEEKRKKLKEDKDGEGELGLSTHHTRNKQRLLRKRGEILDGYLTAQQQSLSSPVISQKRKQDHILFTVHVRCILLTSLKLYTFNSFFLRAKESPSHLIGVLSHRVEEDIEADFHAMTSKRKKP</sequence>
<keyword evidence="4" id="KW-0804">Transcription</keyword>
<proteinExistence type="predicted"/>
<keyword evidence="3" id="KW-0805">Transcription regulation</keyword>
<organism evidence="6 7">
    <name type="scientific">Mucor circinelloides f. lusitanicus</name>
    <name type="common">Mucor racemosus var. lusitanicus</name>
    <dbReference type="NCBI Taxonomy" id="29924"/>
    <lineage>
        <taxon>Eukaryota</taxon>
        <taxon>Fungi</taxon>
        <taxon>Fungi incertae sedis</taxon>
        <taxon>Mucoromycota</taxon>
        <taxon>Mucoromycotina</taxon>
        <taxon>Mucoromycetes</taxon>
        <taxon>Mucorales</taxon>
        <taxon>Mucorineae</taxon>
        <taxon>Mucoraceae</taxon>
        <taxon>Mucor</taxon>
    </lineage>
</organism>
<protein>
    <submittedName>
        <fullName evidence="6">Uncharacterized protein</fullName>
    </submittedName>
</protein>
<gene>
    <name evidence="6" type="ORF">FB192DRAFT_1351041</name>
</gene>
<evidence type="ECO:0000256" key="4">
    <source>
        <dbReference type="ARBA" id="ARBA00023163"/>
    </source>
</evidence>
<comment type="subcellular location">
    <subcellularLocation>
        <location evidence="1">Nucleus</location>
    </subcellularLocation>
</comment>
<keyword evidence="5" id="KW-0539">Nucleus</keyword>
<comment type="caution">
    <text evidence="6">The sequence shown here is derived from an EMBL/GenBank/DDBJ whole genome shotgun (WGS) entry which is preliminary data.</text>
</comment>
<dbReference type="GO" id="GO:0010468">
    <property type="term" value="P:regulation of gene expression"/>
    <property type="evidence" value="ECO:0007669"/>
    <property type="project" value="UniProtKB-ARBA"/>
</dbReference>
<keyword evidence="2" id="KW-0678">Repressor</keyword>
<dbReference type="GO" id="GO:0005654">
    <property type="term" value="C:nucleoplasm"/>
    <property type="evidence" value="ECO:0007669"/>
    <property type="project" value="UniProtKB-ARBA"/>
</dbReference>
<dbReference type="Proteomes" id="UP000469890">
    <property type="component" value="Unassembled WGS sequence"/>
</dbReference>
<dbReference type="EMBL" id="JAAECE010000001">
    <property type="protein sequence ID" value="KAF1806566.1"/>
    <property type="molecule type" value="Genomic_DNA"/>
</dbReference>
<evidence type="ECO:0000256" key="1">
    <source>
        <dbReference type="ARBA" id="ARBA00004123"/>
    </source>
</evidence>
<evidence type="ECO:0000256" key="5">
    <source>
        <dbReference type="ARBA" id="ARBA00023242"/>
    </source>
</evidence>
<dbReference type="InterPro" id="IPR013907">
    <property type="entry name" value="Sds3"/>
</dbReference>
<evidence type="ECO:0000313" key="7">
    <source>
        <dbReference type="Proteomes" id="UP000469890"/>
    </source>
</evidence>
<name>A0A8H4F557_MUCCL</name>
<evidence type="ECO:0000313" key="6">
    <source>
        <dbReference type="EMBL" id="KAF1806566.1"/>
    </source>
</evidence>
<dbReference type="AlphaFoldDB" id="A0A8H4F557"/>
<accession>A0A8H4F557</accession>
<evidence type="ECO:0000256" key="2">
    <source>
        <dbReference type="ARBA" id="ARBA00022491"/>
    </source>
</evidence>
<evidence type="ECO:0000256" key="3">
    <source>
        <dbReference type="ARBA" id="ARBA00023015"/>
    </source>
</evidence>
<reference evidence="6 7" key="1">
    <citation type="submission" date="2019-09" db="EMBL/GenBank/DDBJ databases">
        <authorList>
            <consortium name="DOE Joint Genome Institute"/>
            <person name="Mondo S.J."/>
            <person name="Navarro-Mendoza M.I."/>
            <person name="Perez-Arques C."/>
            <person name="Panchal S."/>
            <person name="Nicolas F.E."/>
            <person name="Ganguly P."/>
            <person name="Pangilinan J."/>
            <person name="Grigoriev I."/>
            <person name="Heitman J."/>
            <person name="Sanya K."/>
            <person name="Garre V."/>
        </authorList>
    </citation>
    <scope>NUCLEOTIDE SEQUENCE [LARGE SCALE GENOMIC DNA]</scope>
    <source>
        <strain evidence="6 7">MU402</strain>
    </source>
</reference>